<comment type="caution">
    <text evidence="2">The sequence shown here is derived from an EMBL/GenBank/DDBJ whole genome shotgun (WGS) entry which is preliminary data.</text>
</comment>
<dbReference type="InterPro" id="IPR045860">
    <property type="entry name" value="Snake_toxin-like_sf"/>
</dbReference>
<dbReference type="AlphaFoldDB" id="A0A5C6NHS2"/>
<proteinExistence type="predicted"/>
<dbReference type="Proteomes" id="UP000324091">
    <property type="component" value="Chromosome 21"/>
</dbReference>
<dbReference type="Gene3D" id="2.10.60.10">
    <property type="entry name" value="CD59"/>
    <property type="match status" value="1"/>
</dbReference>
<sequence>MEAVLVVGGARTPSEHCPGALEQEPLKKRSSECLSPGAVLHLCLSPSAVLHLCLSPVAVLHLCLSPAPLQCYTCVFSAPLQCYTCVFSAPLQCYTCVFSAPLQCYTCVFSAPLQCYTCVFPAISPLDCFKFPQECPAGQRCLSSTATGRRGSLQVSMYEKSCAVPSQCGVSGQKYASGLYFNYTNVCCDTDLCNGAGSVTAVGRGRVALWLLAALVLCCWPDPRGPQPLSAISVEEPRSTFSCWRIVPVEVSTSYRINLRHMISSQQLFCVLALPFP</sequence>
<keyword evidence="3" id="KW-1185">Reference proteome</keyword>
<accession>A0A5C6NHS2</accession>
<gene>
    <name evidence="2" type="ORF">D4764_21G0004800</name>
</gene>
<dbReference type="EMBL" id="RHFK02000014">
    <property type="protein sequence ID" value="TWW65580.1"/>
    <property type="molecule type" value="Genomic_DNA"/>
</dbReference>
<evidence type="ECO:0000313" key="3">
    <source>
        <dbReference type="Proteomes" id="UP000324091"/>
    </source>
</evidence>
<evidence type="ECO:0000313" key="2">
    <source>
        <dbReference type="EMBL" id="TWW65580.1"/>
    </source>
</evidence>
<dbReference type="SUPFAM" id="SSF57302">
    <property type="entry name" value="Snake toxin-like"/>
    <property type="match status" value="1"/>
</dbReference>
<protein>
    <recommendedName>
        <fullName evidence="1">Snake toxin/toxin-like domain-containing protein</fullName>
    </recommendedName>
</protein>
<organism evidence="2 3">
    <name type="scientific">Takifugu flavidus</name>
    <name type="common">sansaifugu</name>
    <dbReference type="NCBI Taxonomy" id="433684"/>
    <lineage>
        <taxon>Eukaryota</taxon>
        <taxon>Metazoa</taxon>
        <taxon>Chordata</taxon>
        <taxon>Craniata</taxon>
        <taxon>Vertebrata</taxon>
        <taxon>Euteleostomi</taxon>
        <taxon>Actinopterygii</taxon>
        <taxon>Neopterygii</taxon>
        <taxon>Teleostei</taxon>
        <taxon>Neoteleostei</taxon>
        <taxon>Acanthomorphata</taxon>
        <taxon>Eupercaria</taxon>
        <taxon>Tetraodontiformes</taxon>
        <taxon>Tetradontoidea</taxon>
        <taxon>Tetraodontidae</taxon>
        <taxon>Takifugu</taxon>
    </lineage>
</organism>
<name>A0A5C6NHS2_9TELE</name>
<evidence type="ECO:0000259" key="1">
    <source>
        <dbReference type="Pfam" id="PF00087"/>
    </source>
</evidence>
<dbReference type="Pfam" id="PF00087">
    <property type="entry name" value="Toxin_TOLIP"/>
    <property type="match status" value="1"/>
</dbReference>
<dbReference type="InterPro" id="IPR035076">
    <property type="entry name" value="Toxin/TOLIP"/>
</dbReference>
<feature type="domain" description="Snake toxin/toxin-like" evidence="1">
    <location>
        <begin position="113"/>
        <end position="194"/>
    </location>
</feature>
<reference evidence="2 3" key="1">
    <citation type="submission" date="2019-04" db="EMBL/GenBank/DDBJ databases">
        <title>Chromosome genome assembly for Takifugu flavidus.</title>
        <authorList>
            <person name="Xiao S."/>
        </authorList>
    </citation>
    <scope>NUCLEOTIDE SEQUENCE [LARGE SCALE GENOMIC DNA]</scope>
    <source>
        <strain evidence="2">HTHZ2018</strain>
        <tissue evidence="2">Muscle</tissue>
    </source>
</reference>